<evidence type="ECO:0000313" key="10">
    <source>
        <dbReference type="EMBL" id="EFC41129.1"/>
    </source>
</evidence>
<keyword evidence="8" id="KW-0732">Signal</keyword>
<comment type="subcellular location">
    <subcellularLocation>
        <location evidence="1">Membrane</location>
    </subcellularLocation>
</comment>
<dbReference type="PROSITE" id="PS51445">
    <property type="entry name" value="PBS_LINKER"/>
    <property type="match status" value="1"/>
</dbReference>
<dbReference type="GO" id="GO:0030089">
    <property type="term" value="C:phycobilisome"/>
    <property type="evidence" value="ECO:0007669"/>
    <property type="project" value="UniProtKB-UniRule"/>
</dbReference>
<keyword evidence="2" id="KW-0042">Antenna complex</keyword>
<dbReference type="AlphaFoldDB" id="D2VPI8"/>
<keyword evidence="4" id="KW-0793">Thylakoid</keyword>
<sequence>MKGSILVSIVLLLIVSLQLVSAFGVADSTVDRVRKTLVEKQEQLKKVQDGIQYQEVLLSGSKNYGNKESPIMISYNQEKEQQISELKQLEKTINFEVDFLKKNWEERVVIALYRNLLNRAPEPTGLAHWASVLRVNDVRKTIKAIAHSEEYKQKNMNTPTETVKNGYRIILGREVESDSVLAEQVKNVEKFGPLAVIVALIDSDEYTKAFGDYSVPIPAQITKK</sequence>
<dbReference type="OrthoDB" id="2912881at2759"/>
<evidence type="ECO:0000256" key="2">
    <source>
        <dbReference type="ARBA" id="ARBA00022549"/>
    </source>
</evidence>
<dbReference type="EMBL" id="GG738887">
    <property type="protein sequence ID" value="EFC41129.1"/>
    <property type="molecule type" value="Genomic_DNA"/>
</dbReference>
<dbReference type="KEGG" id="ngr:NAEGRDRAFT_51237"/>
<evidence type="ECO:0000256" key="5">
    <source>
        <dbReference type="ARBA" id="ARBA00023136"/>
    </source>
</evidence>
<keyword evidence="3 6" id="KW-0605">Phycobilisome</keyword>
<proteinExistence type="inferred from homology"/>
<dbReference type="GO" id="GO:0015979">
    <property type="term" value="P:photosynthesis"/>
    <property type="evidence" value="ECO:0007669"/>
    <property type="project" value="InterPro"/>
</dbReference>
<accession>D2VPI8</accession>
<evidence type="ECO:0000259" key="9">
    <source>
        <dbReference type="PROSITE" id="PS51445"/>
    </source>
</evidence>
<reference evidence="10 11" key="1">
    <citation type="journal article" date="2010" name="Cell">
        <title>The genome of Naegleria gruberi illuminates early eukaryotic versatility.</title>
        <authorList>
            <person name="Fritz-Laylin L.K."/>
            <person name="Prochnik S.E."/>
            <person name="Ginger M.L."/>
            <person name="Dacks J.B."/>
            <person name="Carpenter M.L."/>
            <person name="Field M.C."/>
            <person name="Kuo A."/>
            <person name="Paredez A."/>
            <person name="Chapman J."/>
            <person name="Pham J."/>
            <person name="Shu S."/>
            <person name="Neupane R."/>
            <person name="Cipriano M."/>
            <person name="Mancuso J."/>
            <person name="Tu H."/>
            <person name="Salamov A."/>
            <person name="Lindquist E."/>
            <person name="Shapiro H."/>
            <person name="Lucas S."/>
            <person name="Grigoriev I.V."/>
            <person name="Cande W.Z."/>
            <person name="Fulton C."/>
            <person name="Rokhsar D.S."/>
            <person name="Dawson S.C."/>
        </authorList>
    </citation>
    <scope>NUCLEOTIDE SEQUENCE [LARGE SCALE GENOMIC DNA]</scope>
    <source>
        <strain evidence="10 11">NEG-M</strain>
    </source>
</reference>
<dbReference type="VEuPathDB" id="AmoebaDB:NAEGRDRAFT_51237"/>
<dbReference type="InterPro" id="IPR038255">
    <property type="entry name" value="PBS_linker_sf"/>
</dbReference>
<dbReference type="Pfam" id="PF00427">
    <property type="entry name" value="PBS_linker_poly"/>
    <property type="match status" value="1"/>
</dbReference>
<dbReference type="GeneID" id="8855000"/>
<gene>
    <name evidence="10" type="ORF">NAEGRDRAFT_51237</name>
</gene>
<dbReference type="InParanoid" id="D2VPI8"/>
<evidence type="ECO:0000256" key="4">
    <source>
        <dbReference type="ARBA" id="ARBA00023078"/>
    </source>
</evidence>
<keyword evidence="5" id="KW-0472">Membrane</keyword>
<evidence type="ECO:0000256" key="3">
    <source>
        <dbReference type="ARBA" id="ARBA00022738"/>
    </source>
</evidence>
<dbReference type="RefSeq" id="XP_002673873.1">
    <property type="nucleotide sequence ID" value="XM_002673827.1"/>
</dbReference>
<dbReference type="Proteomes" id="UP000006671">
    <property type="component" value="Unassembled WGS sequence"/>
</dbReference>
<evidence type="ECO:0000256" key="8">
    <source>
        <dbReference type="SAM" id="SignalP"/>
    </source>
</evidence>
<organism evidence="11">
    <name type="scientific">Naegleria gruberi</name>
    <name type="common">Amoeba</name>
    <dbReference type="NCBI Taxonomy" id="5762"/>
    <lineage>
        <taxon>Eukaryota</taxon>
        <taxon>Discoba</taxon>
        <taxon>Heterolobosea</taxon>
        <taxon>Tetramitia</taxon>
        <taxon>Eutetramitia</taxon>
        <taxon>Vahlkampfiidae</taxon>
        <taxon>Naegleria</taxon>
    </lineage>
</organism>
<evidence type="ECO:0000256" key="7">
    <source>
        <dbReference type="SAM" id="Coils"/>
    </source>
</evidence>
<feature type="chain" id="PRO_5003037782" evidence="8">
    <location>
        <begin position="23"/>
        <end position="224"/>
    </location>
</feature>
<keyword evidence="11" id="KW-1185">Reference proteome</keyword>
<protein>
    <submittedName>
        <fullName evidence="10">Predicted protein</fullName>
    </submittedName>
</protein>
<comment type="similarity">
    <text evidence="6">Belongs to the phycobilisome linker protein family.</text>
</comment>
<dbReference type="Gene3D" id="1.10.3130.20">
    <property type="entry name" value="Phycobilisome linker domain"/>
    <property type="match status" value="1"/>
</dbReference>
<evidence type="ECO:0000256" key="1">
    <source>
        <dbReference type="ARBA" id="ARBA00004370"/>
    </source>
</evidence>
<dbReference type="InterPro" id="IPR001297">
    <property type="entry name" value="PBS_linker_dom"/>
</dbReference>
<feature type="coiled-coil region" evidence="7">
    <location>
        <begin position="30"/>
        <end position="92"/>
    </location>
</feature>
<name>D2VPI8_NAEGR</name>
<evidence type="ECO:0000313" key="11">
    <source>
        <dbReference type="Proteomes" id="UP000006671"/>
    </source>
</evidence>
<feature type="signal peptide" evidence="8">
    <location>
        <begin position="1"/>
        <end position="22"/>
    </location>
</feature>
<evidence type="ECO:0000256" key="6">
    <source>
        <dbReference type="PROSITE-ProRule" id="PRU00775"/>
    </source>
</evidence>
<feature type="domain" description="PBS-linker" evidence="9">
    <location>
        <begin position="73"/>
        <end position="224"/>
    </location>
</feature>
<keyword evidence="7" id="KW-0175">Coiled coil</keyword>